<accession>A0A3M0BKE6</accession>
<protein>
    <recommendedName>
        <fullName evidence="1">DUF2914 domain-containing protein</fullName>
    </recommendedName>
</protein>
<evidence type="ECO:0000259" key="1">
    <source>
        <dbReference type="Pfam" id="PF11141"/>
    </source>
</evidence>
<name>A0A3M0BKE6_9AQUI</name>
<dbReference type="RefSeq" id="WP_121922592.1">
    <property type="nucleotide sequence ID" value="NZ_REFO01000010.1"/>
</dbReference>
<comment type="caution">
    <text evidence="2">The sequence shown here is derived from an EMBL/GenBank/DDBJ whole genome shotgun (WGS) entry which is preliminary data.</text>
</comment>
<dbReference type="OrthoDB" id="13952at2"/>
<dbReference type="Proteomes" id="UP000280842">
    <property type="component" value="Unassembled WGS sequence"/>
</dbReference>
<dbReference type="Pfam" id="PF11141">
    <property type="entry name" value="DUF2914"/>
    <property type="match status" value="1"/>
</dbReference>
<gene>
    <name evidence="2" type="ORF">CLV39_0459</name>
</gene>
<dbReference type="EMBL" id="REFO01000010">
    <property type="protein sequence ID" value="RMA97830.1"/>
    <property type="molecule type" value="Genomic_DNA"/>
</dbReference>
<dbReference type="AlphaFoldDB" id="A0A3M0BKE6"/>
<dbReference type="InterPro" id="IPR022606">
    <property type="entry name" value="DUF2914"/>
</dbReference>
<sequence>MVLRLTAFLLAILFSLNISFAEEKKILAEVLEIKFATKIENREPINIYDEFPKDIKKIYCWTKIKAYQIPTFVIHEWYYNNRLMASVKLPITYYIFRTWSSKRILPIWTGKWKVIVKDERGNIIAEKEFFIKEK</sequence>
<organism evidence="2 3">
    <name type="scientific">Hydrogenothermus marinus</name>
    <dbReference type="NCBI Taxonomy" id="133270"/>
    <lineage>
        <taxon>Bacteria</taxon>
        <taxon>Pseudomonadati</taxon>
        <taxon>Aquificota</taxon>
        <taxon>Aquificia</taxon>
        <taxon>Aquificales</taxon>
        <taxon>Hydrogenothermaceae</taxon>
        <taxon>Hydrogenothermus</taxon>
    </lineage>
</organism>
<evidence type="ECO:0000313" key="3">
    <source>
        <dbReference type="Proteomes" id="UP000280842"/>
    </source>
</evidence>
<proteinExistence type="predicted"/>
<keyword evidence="3" id="KW-1185">Reference proteome</keyword>
<evidence type="ECO:0000313" key="2">
    <source>
        <dbReference type="EMBL" id="RMA97830.1"/>
    </source>
</evidence>
<reference evidence="2 3" key="1">
    <citation type="submission" date="2018-10" db="EMBL/GenBank/DDBJ databases">
        <title>Genomic Encyclopedia of Archaeal and Bacterial Type Strains, Phase II (KMG-II): from individual species to whole genera.</title>
        <authorList>
            <person name="Goeker M."/>
        </authorList>
    </citation>
    <scope>NUCLEOTIDE SEQUENCE [LARGE SCALE GENOMIC DNA]</scope>
    <source>
        <strain evidence="2 3">VM1</strain>
    </source>
</reference>
<feature type="domain" description="DUF2914" evidence="1">
    <location>
        <begin position="72"/>
        <end position="129"/>
    </location>
</feature>